<evidence type="ECO:0000313" key="1">
    <source>
        <dbReference type="EMBL" id="KKM21099.1"/>
    </source>
</evidence>
<accession>A0A0F9IMT1</accession>
<proteinExistence type="predicted"/>
<gene>
    <name evidence="1" type="ORF">LCGC14_1638890</name>
</gene>
<name>A0A0F9IMT1_9ZZZZ</name>
<dbReference type="EMBL" id="LAZR01013627">
    <property type="protein sequence ID" value="KKM21099.1"/>
    <property type="molecule type" value="Genomic_DNA"/>
</dbReference>
<reference evidence="1" key="1">
    <citation type="journal article" date="2015" name="Nature">
        <title>Complex archaea that bridge the gap between prokaryotes and eukaryotes.</title>
        <authorList>
            <person name="Spang A."/>
            <person name="Saw J.H."/>
            <person name="Jorgensen S.L."/>
            <person name="Zaremba-Niedzwiedzka K."/>
            <person name="Martijn J."/>
            <person name="Lind A.E."/>
            <person name="van Eijk R."/>
            <person name="Schleper C."/>
            <person name="Guy L."/>
            <person name="Ettema T.J."/>
        </authorList>
    </citation>
    <scope>NUCLEOTIDE SEQUENCE</scope>
</reference>
<sequence>MPIRQLTWGCQFKCGQQWSSKKKDIEKHEESCWKNPLNKSCLTCEHGKEVREGYDGETGDGGCAYRECNNPNMDNP</sequence>
<feature type="non-terminal residue" evidence="1">
    <location>
        <position position="76"/>
    </location>
</feature>
<dbReference type="AlphaFoldDB" id="A0A0F9IMT1"/>
<organism evidence="1">
    <name type="scientific">marine sediment metagenome</name>
    <dbReference type="NCBI Taxonomy" id="412755"/>
    <lineage>
        <taxon>unclassified sequences</taxon>
        <taxon>metagenomes</taxon>
        <taxon>ecological metagenomes</taxon>
    </lineage>
</organism>
<protein>
    <submittedName>
        <fullName evidence="1">Uncharacterized protein</fullName>
    </submittedName>
</protein>
<comment type="caution">
    <text evidence="1">The sequence shown here is derived from an EMBL/GenBank/DDBJ whole genome shotgun (WGS) entry which is preliminary data.</text>
</comment>